<dbReference type="FunFam" id="3.90.400.10:FF:000001">
    <property type="entry name" value="Maltase A3, isoform A"/>
    <property type="match status" value="1"/>
</dbReference>
<name>A0A9Q3VW86_9ACTN</name>
<dbReference type="GO" id="GO:0004556">
    <property type="term" value="F:alpha-amylase activity"/>
    <property type="evidence" value="ECO:0007669"/>
    <property type="project" value="TreeGrafter"/>
</dbReference>
<dbReference type="SMART" id="SM00642">
    <property type="entry name" value="Aamy"/>
    <property type="match status" value="1"/>
</dbReference>
<keyword evidence="2" id="KW-0325">Glycoprotein</keyword>
<evidence type="ECO:0000256" key="2">
    <source>
        <dbReference type="ARBA" id="ARBA00023180"/>
    </source>
</evidence>
<evidence type="ECO:0000313" key="4">
    <source>
        <dbReference type="EMBL" id="MCD9878794.1"/>
    </source>
</evidence>
<reference evidence="4" key="1">
    <citation type="submission" date="2021-12" db="EMBL/GenBank/DDBJ databases">
        <authorList>
            <person name="Lee J.-H."/>
            <person name="Kim S.-B."/>
        </authorList>
    </citation>
    <scope>NUCLEOTIDE SEQUENCE</scope>
    <source>
        <strain evidence="4">NR30</strain>
    </source>
</reference>
<dbReference type="GO" id="GO:0009313">
    <property type="term" value="P:oligosaccharide catabolic process"/>
    <property type="evidence" value="ECO:0007669"/>
    <property type="project" value="TreeGrafter"/>
</dbReference>
<gene>
    <name evidence="4" type="ORF">LJ657_35350</name>
</gene>
<comment type="caution">
    <text evidence="4">The sequence shown here is derived from an EMBL/GenBank/DDBJ whole genome shotgun (WGS) entry which is preliminary data.</text>
</comment>
<proteinExistence type="inferred from homology"/>
<dbReference type="Gene3D" id="3.90.400.10">
    <property type="entry name" value="Oligo-1,6-glucosidase, Domain 2"/>
    <property type="match status" value="1"/>
</dbReference>
<dbReference type="EMBL" id="JAJSBI010000023">
    <property type="protein sequence ID" value="MCD9878794.1"/>
    <property type="molecule type" value="Genomic_DNA"/>
</dbReference>
<dbReference type="PANTHER" id="PTHR10357:SF179">
    <property type="entry name" value="NEUTRAL AND BASIC AMINO ACID TRANSPORT PROTEIN RBAT"/>
    <property type="match status" value="1"/>
</dbReference>
<accession>A0A9Q3VW86</accession>
<dbReference type="InterPro" id="IPR017853">
    <property type="entry name" value="GH"/>
</dbReference>
<evidence type="ECO:0000256" key="1">
    <source>
        <dbReference type="ARBA" id="ARBA00008061"/>
    </source>
</evidence>
<organism evidence="4 5">
    <name type="scientific">Streptomyces guryensis</name>
    <dbReference type="NCBI Taxonomy" id="2886947"/>
    <lineage>
        <taxon>Bacteria</taxon>
        <taxon>Bacillati</taxon>
        <taxon>Actinomycetota</taxon>
        <taxon>Actinomycetes</taxon>
        <taxon>Kitasatosporales</taxon>
        <taxon>Streptomycetaceae</taxon>
        <taxon>Streptomyces</taxon>
    </lineage>
</organism>
<keyword evidence="5" id="KW-1185">Reference proteome</keyword>
<dbReference type="InterPro" id="IPR045857">
    <property type="entry name" value="O16G_dom_2"/>
</dbReference>
<dbReference type="SUPFAM" id="SSF51445">
    <property type="entry name" value="(Trans)glycosidases"/>
    <property type="match status" value="1"/>
</dbReference>
<feature type="domain" description="Glycosyl hydrolase family 13 catalytic" evidence="3">
    <location>
        <begin position="16"/>
        <end position="416"/>
    </location>
</feature>
<dbReference type="AlphaFoldDB" id="A0A9Q3VW86"/>
<dbReference type="RefSeq" id="WP_232652998.1">
    <property type="nucleotide sequence ID" value="NZ_JAJSBI010000023.1"/>
</dbReference>
<comment type="similarity">
    <text evidence="1">Belongs to the glycosyl hydrolase 13 family.</text>
</comment>
<dbReference type="Gene3D" id="3.20.20.80">
    <property type="entry name" value="Glycosidases"/>
    <property type="match status" value="2"/>
</dbReference>
<dbReference type="Proteomes" id="UP001108029">
    <property type="component" value="Unassembled WGS sequence"/>
</dbReference>
<dbReference type="PANTHER" id="PTHR10357">
    <property type="entry name" value="ALPHA-AMYLASE FAMILY MEMBER"/>
    <property type="match status" value="1"/>
</dbReference>
<evidence type="ECO:0000313" key="5">
    <source>
        <dbReference type="Proteomes" id="UP001108029"/>
    </source>
</evidence>
<keyword evidence="4" id="KW-0378">Hydrolase</keyword>
<dbReference type="InterPro" id="IPR006047">
    <property type="entry name" value="GH13_cat_dom"/>
</dbReference>
<evidence type="ECO:0000259" key="3">
    <source>
        <dbReference type="SMART" id="SM00642"/>
    </source>
</evidence>
<dbReference type="CDD" id="cd11332">
    <property type="entry name" value="AmyAc_OligoGlu_TS"/>
    <property type="match status" value="1"/>
</dbReference>
<sequence length="543" mass="60521">MSTTPDSWWRSAVIYQVYIRSFADADGDGTGDLAGLRSRLPYLADLGIDAIWITPWYPSPLADGGYDVADYRDIHPAYGTIDQARQSIAEAHALGLRVILDIVPNHTSDQHTWFKEALAAGPGSPERDRYVFRDGKGEDGSEPPNDWHAAFGGPTWTRTADGQWYLHLFAPEQPDLNWDNPEVRAEFESILRFWFDLGVDGFRIDVAHGMAKDPALPDLGLPEFSVIAHEDRPNHPHWDRDGVHDIFRGWRAIADSYPDPRVFVAEAHVRPGRLARYLRPDELHTAFNFDFLKCPLQADELRTVIDRSITDLAAVGAPATWVLSNHDETRHVTRYGRAHTGVTAPLRDHTQPCDLDLGTRRARAAALLMLALPGGAYIYQGEELGLPEVEDLPDDVLQDPTWERSGHTARGRDGCRVPLPWSGDTPPFGFGPPGSTPWLPQPENWKSYTAEANQADPASMLHLYRDALRLRRTAPALSGEDFRWLDSPDGTLLFERGHGLLCAVNLSHRPMALPEAHDLLLASGPLDQDGLLPPDTTVWLRTA</sequence>
<protein>
    <submittedName>
        <fullName evidence="4">Glycoside hydrolase family 13 protein</fullName>
    </submittedName>
</protein>
<dbReference type="Pfam" id="PF00128">
    <property type="entry name" value="Alpha-amylase"/>
    <property type="match status" value="1"/>
</dbReference>